<dbReference type="Pfam" id="PF00176">
    <property type="entry name" value="SNF2-rel_dom"/>
    <property type="match status" value="1"/>
</dbReference>
<reference evidence="4" key="1">
    <citation type="journal article" date="2014" name="Int. J. Syst. Evol. Microbiol.">
        <title>Complete genome sequence of Corynebacterium casei LMG S-19264T (=DSM 44701T), isolated from a smear-ripened cheese.</title>
        <authorList>
            <consortium name="US DOE Joint Genome Institute (JGI-PGF)"/>
            <person name="Walter F."/>
            <person name="Albersmeier A."/>
            <person name="Kalinowski J."/>
            <person name="Ruckert C."/>
        </authorList>
    </citation>
    <scope>NUCLEOTIDE SEQUENCE</scope>
    <source>
        <strain evidence="4">VKM Ac-1940</strain>
    </source>
</reference>
<sequence length="548" mass="58102">MTTITNRYPGTCINCDVRVESGGGVTAKRNGRWVVWCAEHDPNRPVEFVLPAVQTVAVAGTNAERLMPHQAAVVAAVQSGSRALYLADEPGLGKTATSLVSAAAAGAQRTLVVVPAVVKTNWAREVEMWTPGRETLVLDGRKSTPIPREAEVVIVNYDILGAHLDAILAWRPDSLVVDEAHYVKDRKAARTQAVEKIATAVGSGFKTYLSGTPIPNRPIELAAPLGHLGLIDSLGGFWAFAKRYAGAVQTKYGWDMNGATNLGELNEKLLRVGMVRRRKSEVTDLPERTVVDLPVSLSGEGARDVKAAQAALVKRLVAAIKDQAKNDGVRARDIDFDLVRRIVGRELSGSVGFTEISHLRKLLGLGKVDLVVAQAESLLTSGPVVVFAHHREVVEGIAAALCAAGHPVGTILGGQNPDARQRTIDGFQGGDLDVIVASIEASGVGITLHRASQVVLGELPWTAAGQDQAIDRVHRIGQDEPVTAWRVIASSTLDKKLADTVAAKAGIAAAVIDGEDRAQAQGQSLSVLIAEVVARSMKVEIPGHELAA</sequence>
<dbReference type="InterPro" id="IPR027417">
    <property type="entry name" value="P-loop_NTPase"/>
</dbReference>
<dbReference type="InterPro" id="IPR014001">
    <property type="entry name" value="Helicase_ATP-bd"/>
</dbReference>
<dbReference type="PANTHER" id="PTHR45766:SF6">
    <property type="entry name" value="SWI_SNF-RELATED MATRIX-ASSOCIATED ACTIN-DEPENDENT REGULATOR OF CHROMATIN SUBFAMILY A-LIKE PROTEIN 1"/>
    <property type="match status" value="1"/>
</dbReference>
<gene>
    <name evidence="4" type="ORF">GCM10017591_17810</name>
</gene>
<reference evidence="4" key="2">
    <citation type="submission" date="2023-01" db="EMBL/GenBank/DDBJ databases">
        <authorList>
            <person name="Sun Q."/>
            <person name="Evtushenko L."/>
        </authorList>
    </citation>
    <scope>NUCLEOTIDE SEQUENCE</scope>
    <source>
        <strain evidence="4">VKM Ac-1940</strain>
    </source>
</reference>
<dbReference type="Gene3D" id="3.40.50.10810">
    <property type="entry name" value="Tandem AAA-ATPase domain"/>
    <property type="match status" value="1"/>
</dbReference>
<comment type="caution">
    <text evidence="4">The sequence shown here is derived from an EMBL/GenBank/DDBJ whole genome shotgun (WGS) entry which is preliminary data.</text>
</comment>
<organism evidence="4 5">
    <name type="scientific">Microbacterium dextranolyticum</name>
    <dbReference type="NCBI Taxonomy" id="36806"/>
    <lineage>
        <taxon>Bacteria</taxon>
        <taxon>Bacillati</taxon>
        <taxon>Actinomycetota</taxon>
        <taxon>Actinomycetes</taxon>
        <taxon>Micrococcales</taxon>
        <taxon>Microbacteriaceae</taxon>
        <taxon>Microbacterium</taxon>
    </lineage>
</organism>
<evidence type="ECO:0008006" key="6">
    <source>
        <dbReference type="Google" id="ProtNLM"/>
    </source>
</evidence>
<evidence type="ECO:0000313" key="4">
    <source>
        <dbReference type="EMBL" id="GLJ95718.1"/>
    </source>
</evidence>
<dbReference type="Pfam" id="PF00271">
    <property type="entry name" value="Helicase_C"/>
    <property type="match status" value="1"/>
</dbReference>
<keyword evidence="1" id="KW-0378">Hydrolase</keyword>
<dbReference type="GO" id="GO:0031297">
    <property type="term" value="P:replication fork processing"/>
    <property type="evidence" value="ECO:0007669"/>
    <property type="project" value="TreeGrafter"/>
</dbReference>
<evidence type="ECO:0000259" key="2">
    <source>
        <dbReference type="PROSITE" id="PS51192"/>
    </source>
</evidence>
<proteinExistence type="predicted"/>
<dbReference type="SMART" id="SM00487">
    <property type="entry name" value="DEXDc"/>
    <property type="match status" value="1"/>
</dbReference>
<feature type="domain" description="Helicase C-terminal" evidence="3">
    <location>
        <begin position="367"/>
        <end position="533"/>
    </location>
</feature>
<dbReference type="GO" id="GO:0005524">
    <property type="term" value="F:ATP binding"/>
    <property type="evidence" value="ECO:0007669"/>
    <property type="project" value="InterPro"/>
</dbReference>
<dbReference type="InterPro" id="IPR049730">
    <property type="entry name" value="SNF2/RAD54-like_C"/>
</dbReference>
<evidence type="ECO:0000313" key="5">
    <source>
        <dbReference type="Proteomes" id="UP001142291"/>
    </source>
</evidence>
<dbReference type="RefSeq" id="WP_204963812.1">
    <property type="nucleotide sequence ID" value="NZ_BAAAUR010000001.1"/>
</dbReference>
<dbReference type="EMBL" id="BSER01000009">
    <property type="protein sequence ID" value="GLJ95718.1"/>
    <property type="molecule type" value="Genomic_DNA"/>
</dbReference>
<dbReference type="GO" id="GO:0006281">
    <property type="term" value="P:DNA repair"/>
    <property type="evidence" value="ECO:0007669"/>
    <property type="project" value="TreeGrafter"/>
</dbReference>
<dbReference type="SMART" id="SM00490">
    <property type="entry name" value="HELICc"/>
    <property type="match status" value="1"/>
</dbReference>
<keyword evidence="5" id="KW-1185">Reference proteome</keyword>
<feature type="domain" description="Helicase ATP-binding" evidence="2">
    <location>
        <begin position="75"/>
        <end position="231"/>
    </location>
</feature>
<name>A0A9W6M6Q4_9MICO</name>
<dbReference type="InterPro" id="IPR000330">
    <property type="entry name" value="SNF2_N"/>
</dbReference>
<dbReference type="AlphaFoldDB" id="A0A9W6M6Q4"/>
<dbReference type="Gene3D" id="3.40.50.300">
    <property type="entry name" value="P-loop containing nucleotide triphosphate hydrolases"/>
    <property type="match status" value="1"/>
</dbReference>
<accession>A0A9W6M6Q4</accession>
<dbReference type="GO" id="GO:0016787">
    <property type="term" value="F:hydrolase activity"/>
    <property type="evidence" value="ECO:0007669"/>
    <property type="project" value="UniProtKB-KW"/>
</dbReference>
<evidence type="ECO:0000256" key="1">
    <source>
        <dbReference type="ARBA" id="ARBA00022801"/>
    </source>
</evidence>
<dbReference type="SUPFAM" id="SSF52540">
    <property type="entry name" value="P-loop containing nucleoside triphosphate hydrolases"/>
    <property type="match status" value="2"/>
</dbReference>
<protein>
    <recommendedName>
        <fullName evidence="6">Helicase</fullName>
    </recommendedName>
</protein>
<dbReference type="PANTHER" id="PTHR45766">
    <property type="entry name" value="DNA ANNEALING HELICASE AND ENDONUCLEASE ZRANB3 FAMILY MEMBER"/>
    <property type="match status" value="1"/>
</dbReference>
<dbReference type="InterPro" id="IPR001650">
    <property type="entry name" value="Helicase_C-like"/>
</dbReference>
<dbReference type="PROSITE" id="PS51192">
    <property type="entry name" value="HELICASE_ATP_BIND_1"/>
    <property type="match status" value="1"/>
</dbReference>
<dbReference type="CDD" id="cd18793">
    <property type="entry name" value="SF2_C_SNF"/>
    <property type="match status" value="1"/>
</dbReference>
<evidence type="ECO:0000259" key="3">
    <source>
        <dbReference type="PROSITE" id="PS51194"/>
    </source>
</evidence>
<dbReference type="InterPro" id="IPR038718">
    <property type="entry name" value="SNF2-like_sf"/>
</dbReference>
<dbReference type="Proteomes" id="UP001142291">
    <property type="component" value="Unassembled WGS sequence"/>
</dbReference>
<dbReference type="PROSITE" id="PS51194">
    <property type="entry name" value="HELICASE_CTER"/>
    <property type="match status" value="1"/>
</dbReference>